<evidence type="ECO:0000313" key="4">
    <source>
        <dbReference type="Proteomes" id="UP000521943"/>
    </source>
</evidence>
<protein>
    <submittedName>
        <fullName evidence="3">Uncharacterized protein</fullName>
    </submittedName>
</protein>
<dbReference type="EMBL" id="JACGCI010000098">
    <property type="protein sequence ID" value="KAF6745880.1"/>
    <property type="molecule type" value="Genomic_DNA"/>
</dbReference>
<evidence type="ECO:0000256" key="1">
    <source>
        <dbReference type="SAM" id="MobiDB-lite"/>
    </source>
</evidence>
<feature type="chain" id="PRO_5034448021" evidence="2">
    <location>
        <begin position="23"/>
        <end position="71"/>
    </location>
</feature>
<dbReference type="Proteomes" id="UP000521943">
    <property type="component" value="Unassembled WGS sequence"/>
</dbReference>
<feature type="signal peptide" evidence="2">
    <location>
        <begin position="1"/>
        <end position="22"/>
    </location>
</feature>
<feature type="region of interest" description="Disordered" evidence="1">
    <location>
        <begin position="30"/>
        <end position="71"/>
    </location>
</feature>
<name>A0A8H6LX20_9AGAR</name>
<comment type="caution">
    <text evidence="3">The sequence shown here is derived from an EMBL/GenBank/DDBJ whole genome shotgun (WGS) entry which is preliminary data.</text>
</comment>
<dbReference type="AlphaFoldDB" id="A0A8H6LX20"/>
<accession>A0A8H6LX20</accession>
<proteinExistence type="predicted"/>
<evidence type="ECO:0000313" key="3">
    <source>
        <dbReference type="EMBL" id="KAF6745880.1"/>
    </source>
</evidence>
<feature type="compositionally biased region" description="Polar residues" evidence="1">
    <location>
        <begin position="33"/>
        <end position="44"/>
    </location>
</feature>
<evidence type="ECO:0000256" key="2">
    <source>
        <dbReference type="SAM" id="SignalP"/>
    </source>
</evidence>
<keyword evidence="2" id="KW-0732">Signal</keyword>
<keyword evidence="4" id="KW-1185">Reference proteome</keyword>
<reference evidence="3 4" key="1">
    <citation type="submission" date="2020-07" db="EMBL/GenBank/DDBJ databases">
        <title>Comparative genomics of pyrophilous fungi reveals a link between fire events and developmental genes.</title>
        <authorList>
            <consortium name="DOE Joint Genome Institute"/>
            <person name="Steindorff A.S."/>
            <person name="Carver A."/>
            <person name="Calhoun S."/>
            <person name="Stillman K."/>
            <person name="Liu H."/>
            <person name="Lipzen A."/>
            <person name="Pangilinan J."/>
            <person name="Labutti K."/>
            <person name="Bruns T.D."/>
            <person name="Grigoriev I.V."/>
        </authorList>
    </citation>
    <scope>NUCLEOTIDE SEQUENCE [LARGE SCALE GENOMIC DNA]</scope>
    <source>
        <strain evidence="3 4">CBS 144469</strain>
    </source>
</reference>
<organism evidence="3 4">
    <name type="scientific">Ephemerocybe angulata</name>
    <dbReference type="NCBI Taxonomy" id="980116"/>
    <lineage>
        <taxon>Eukaryota</taxon>
        <taxon>Fungi</taxon>
        <taxon>Dikarya</taxon>
        <taxon>Basidiomycota</taxon>
        <taxon>Agaricomycotina</taxon>
        <taxon>Agaricomycetes</taxon>
        <taxon>Agaricomycetidae</taxon>
        <taxon>Agaricales</taxon>
        <taxon>Agaricineae</taxon>
        <taxon>Psathyrellaceae</taxon>
        <taxon>Ephemerocybe</taxon>
    </lineage>
</organism>
<sequence>MKLTRALFASLLSAALLGVAVAADIHRRHQHTSRYTNDNTTILTNGERLARGLPPKPPTRRWASGTSTSIG</sequence>
<gene>
    <name evidence="3" type="ORF">DFP72DRAFT_924111</name>
</gene>
<dbReference type="OrthoDB" id="4584900at2759"/>